<keyword evidence="7" id="KW-1185">Reference proteome</keyword>
<proteinExistence type="predicted"/>
<dbReference type="InterPro" id="IPR004839">
    <property type="entry name" value="Aminotransferase_I/II_large"/>
</dbReference>
<evidence type="ECO:0000256" key="1">
    <source>
        <dbReference type="ARBA" id="ARBA00001933"/>
    </source>
</evidence>
<keyword evidence="3" id="KW-0808">Transferase</keyword>
<comment type="caution">
    <text evidence="6">The sequence shown here is derived from an EMBL/GenBank/DDBJ whole genome shotgun (WGS) entry which is preliminary data.</text>
</comment>
<reference evidence="7" key="1">
    <citation type="journal article" date="2019" name="Int. J. Syst. Evol. Microbiol.">
        <title>The Global Catalogue of Microorganisms (GCM) 10K type strain sequencing project: providing services to taxonomists for standard genome sequencing and annotation.</title>
        <authorList>
            <consortium name="The Broad Institute Genomics Platform"/>
            <consortium name="The Broad Institute Genome Sequencing Center for Infectious Disease"/>
            <person name="Wu L."/>
            <person name="Ma J."/>
        </authorList>
    </citation>
    <scope>NUCLEOTIDE SEQUENCE [LARGE SCALE GENOMIC DNA]</scope>
    <source>
        <strain evidence="7">JCM 17688</strain>
    </source>
</reference>
<feature type="domain" description="Aminotransferase class I/classII large" evidence="5">
    <location>
        <begin position="28"/>
        <end position="380"/>
    </location>
</feature>
<protein>
    <submittedName>
        <fullName evidence="6">Pyridoxal phosphate-dependent aminotransferase</fullName>
    </submittedName>
</protein>
<dbReference type="NCBIfam" id="NF005855">
    <property type="entry name" value="PRK07777.1"/>
    <property type="match status" value="1"/>
</dbReference>
<dbReference type="PANTHER" id="PTHR43807:SF20">
    <property type="entry name" value="FI04487P"/>
    <property type="match status" value="1"/>
</dbReference>
<keyword evidence="2 6" id="KW-0032">Aminotransferase</keyword>
<evidence type="ECO:0000256" key="4">
    <source>
        <dbReference type="ARBA" id="ARBA00022898"/>
    </source>
</evidence>
<organism evidence="6 7">
    <name type="scientific">Tsukamurella soli</name>
    <dbReference type="NCBI Taxonomy" id="644556"/>
    <lineage>
        <taxon>Bacteria</taxon>
        <taxon>Bacillati</taxon>
        <taxon>Actinomycetota</taxon>
        <taxon>Actinomycetes</taxon>
        <taxon>Mycobacteriales</taxon>
        <taxon>Tsukamurellaceae</taxon>
        <taxon>Tsukamurella</taxon>
    </lineage>
</organism>
<keyword evidence="4" id="KW-0663">Pyridoxal phosphate</keyword>
<dbReference type="Gene3D" id="3.90.1150.10">
    <property type="entry name" value="Aspartate Aminotransferase, domain 1"/>
    <property type="match status" value="1"/>
</dbReference>
<evidence type="ECO:0000313" key="6">
    <source>
        <dbReference type="EMBL" id="GAA4383287.1"/>
    </source>
</evidence>
<dbReference type="GO" id="GO:0008483">
    <property type="term" value="F:transaminase activity"/>
    <property type="evidence" value="ECO:0007669"/>
    <property type="project" value="UniProtKB-KW"/>
</dbReference>
<evidence type="ECO:0000259" key="5">
    <source>
        <dbReference type="Pfam" id="PF00155"/>
    </source>
</evidence>
<dbReference type="SUPFAM" id="SSF53383">
    <property type="entry name" value="PLP-dependent transferases"/>
    <property type="match status" value="1"/>
</dbReference>
<evidence type="ECO:0000256" key="2">
    <source>
        <dbReference type="ARBA" id="ARBA00022576"/>
    </source>
</evidence>
<dbReference type="InterPro" id="IPR015424">
    <property type="entry name" value="PyrdxlP-dep_Trfase"/>
</dbReference>
<dbReference type="InterPro" id="IPR015421">
    <property type="entry name" value="PyrdxlP-dep_Trfase_major"/>
</dbReference>
<comment type="cofactor">
    <cofactor evidence="1">
        <name>pyridoxal 5'-phosphate</name>
        <dbReference type="ChEBI" id="CHEBI:597326"/>
    </cofactor>
</comment>
<dbReference type="InterPro" id="IPR015422">
    <property type="entry name" value="PyrdxlP-dep_Trfase_small"/>
</dbReference>
<dbReference type="Gene3D" id="3.40.640.10">
    <property type="entry name" value="Type I PLP-dependent aspartate aminotransferase-like (Major domain)"/>
    <property type="match status" value="1"/>
</dbReference>
<dbReference type="RefSeq" id="WP_344989666.1">
    <property type="nucleotide sequence ID" value="NZ_BAABFR010000002.1"/>
</dbReference>
<dbReference type="PANTHER" id="PTHR43807">
    <property type="entry name" value="FI04487P"/>
    <property type="match status" value="1"/>
</dbReference>
<gene>
    <name evidence="6" type="ORF">GCM10023147_02260</name>
</gene>
<evidence type="ECO:0000313" key="7">
    <source>
        <dbReference type="Proteomes" id="UP001500635"/>
    </source>
</evidence>
<dbReference type="Proteomes" id="UP001500635">
    <property type="component" value="Unassembled WGS sequence"/>
</dbReference>
<dbReference type="InterPro" id="IPR051326">
    <property type="entry name" value="Kynurenine-oxoglutarate_AT"/>
</dbReference>
<name>A0ABP8J1K5_9ACTN</name>
<dbReference type="Pfam" id="PF00155">
    <property type="entry name" value="Aminotran_1_2"/>
    <property type="match status" value="1"/>
</dbReference>
<sequence length="389" mass="41986">MRTVARLQPFTSTIFAEMSALAVRAGAINLGQGFPDTDGPQGMLDAAQKAIASGMNQYPPGDGLPELRRAVSEQVRREYGLEYDPDGEVLVTVGASEGIAAAVLGLVEPGREVILIEPFYDSYAATVALAGARRRVVPLVVSEGRYVLDPEMLRAAVTPATVAIIVNSPHNPTGTVLSDVDLNLVADVCREHDLIAITDEVYEYLLFDGRRQHPIASLPGMRERTVRISGAAKTFNVTGWKIGWITAPRELVDACRAAKQWLTYTGATPLQAAVAHALDAERDWLTTTPIALQSARDLLTRALDEVGFAVHPSEGTYFVCADPRPLGYDDAATLCRELPARVGVAAVPVSALADDMDRWAHVVRFAFSKRPDVLARAAERLHALRPALS</sequence>
<evidence type="ECO:0000256" key="3">
    <source>
        <dbReference type="ARBA" id="ARBA00022679"/>
    </source>
</evidence>
<dbReference type="CDD" id="cd00609">
    <property type="entry name" value="AAT_like"/>
    <property type="match status" value="1"/>
</dbReference>
<dbReference type="EMBL" id="BAABFR010000002">
    <property type="protein sequence ID" value="GAA4383287.1"/>
    <property type="molecule type" value="Genomic_DNA"/>
</dbReference>
<accession>A0ABP8J1K5</accession>